<comment type="similarity">
    <text evidence="2">Belongs to the ATPase d subunit family.</text>
</comment>
<evidence type="ECO:0000313" key="10">
    <source>
        <dbReference type="Ensembl" id="ENSPKIP00000016736.1"/>
    </source>
</evidence>
<evidence type="ECO:0000256" key="3">
    <source>
        <dbReference type="ARBA" id="ARBA00022448"/>
    </source>
</evidence>
<keyword evidence="9" id="KW-0472">Membrane</keyword>
<keyword evidence="11" id="KW-1185">Reference proteome</keyword>
<evidence type="ECO:0000256" key="8">
    <source>
        <dbReference type="ARBA" id="ARBA00023128"/>
    </source>
</evidence>
<dbReference type="Pfam" id="PF05873">
    <property type="entry name" value="Mt_ATP-synt_D"/>
    <property type="match status" value="1"/>
</dbReference>
<dbReference type="GO" id="GO:0015078">
    <property type="term" value="F:proton transmembrane transporter activity"/>
    <property type="evidence" value="ECO:0007669"/>
    <property type="project" value="InterPro"/>
</dbReference>
<proteinExistence type="inferred from homology"/>
<evidence type="ECO:0000256" key="4">
    <source>
        <dbReference type="ARBA" id="ARBA00022547"/>
    </source>
</evidence>
<keyword evidence="7" id="KW-0406">Ion transport</keyword>
<dbReference type="InterPro" id="IPR008689">
    <property type="entry name" value="ATP_synth_F0_dsu_mt"/>
</dbReference>
<evidence type="ECO:0000256" key="7">
    <source>
        <dbReference type="ARBA" id="ARBA00023065"/>
    </source>
</evidence>
<keyword evidence="8" id="KW-0496">Mitochondrion</keyword>
<reference evidence="10" key="1">
    <citation type="submission" date="2025-08" db="UniProtKB">
        <authorList>
            <consortium name="Ensembl"/>
        </authorList>
    </citation>
    <scope>IDENTIFICATION</scope>
</reference>
<keyword evidence="6" id="KW-0999">Mitochondrion inner membrane</keyword>
<evidence type="ECO:0000313" key="11">
    <source>
        <dbReference type="Proteomes" id="UP000261540"/>
    </source>
</evidence>
<protein>
    <submittedName>
        <fullName evidence="10">ATP synthase peripheral stalk subunit d</fullName>
    </submittedName>
</protein>
<evidence type="ECO:0000256" key="5">
    <source>
        <dbReference type="ARBA" id="ARBA00022781"/>
    </source>
</evidence>
<dbReference type="Gene3D" id="6.10.280.70">
    <property type="match status" value="1"/>
</dbReference>
<dbReference type="SUPFAM" id="SSF161065">
    <property type="entry name" value="ATP synthase D chain-like"/>
    <property type="match status" value="1"/>
</dbReference>
<dbReference type="GO" id="GO:0045259">
    <property type="term" value="C:proton-transporting ATP synthase complex"/>
    <property type="evidence" value="ECO:0007669"/>
    <property type="project" value="UniProtKB-KW"/>
</dbReference>
<evidence type="ECO:0000256" key="6">
    <source>
        <dbReference type="ARBA" id="ARBA00022792"/>
    </source>
</evidence>
<dbReference type="InterPro" id="IPR036228">
    <property type="entry name" value="ATP_synth_F0_dsu_sf_mt"/>
</dbReference>
<dbReference type="PANTHER" id="PTHR12700">
    <property type="entry name" value="ATP SYNTHASE SUBUNIT D, MITOCHONDRIAL"/>
    <property type="match status" value="1"/>
</dbReference>
<evidence type="ECO:0000256" key="1">
    <source>
        <dbReference type="ARBA" id="ARBA00004273"/>
    </source>
</evidence>
<evidence type="ECO:0000256" key="2">
    <source>
        <dbReference type="ARBA" id="ARBA00006842"/>
    </source>
</evidence>
<evidence type="ECO:0000256" key="9">
    <source>
        <dbReference type="ARBA" id="ARBA00023136"/>
    </source>
</evidence>
<reference evidence="10" key="2">
    <citation type="submission" date="2025-09" db="UniProtKB">
        <authorList>
            <consortium name="Ensembl"/>
        </authorList>
    </citation>
    <scope>IDENTIFICATION</scope>
</reference>
<name>A0A3B3RGD3_9TELE</name>
<keyword evidence="3" id="KW-0813">Transport</keyword>
<comment type="subcellular location">
    <subcellularLocation>
        <location evidence="1">Mitochondrion inner membrane</location>
    </subcellularLocation>
</comment>
<accession>A0A3B3RGD3</accession>
<organism evidence="10 11">
    <name type="scientific">Paramormyrops kingsleyae</name>
    <dbReference type="NCBI Taxonomy" id="1676925"/>
    <lineage>
        <taxon>Eukaryota</taxon>
        <taxon>Metazoa</taxon>
        <taxon>Chordata</taxon>
        <taxon>Craniata</taxon>
        <taxon>Vertebrata</taxon>
        <taxon>Euteleostomi</taxon>
        <taxon>Actinopterygii</taxon>
        <taxon>Neopterygii</taxon>
        <taxon>Teleostei</taxon>
        <taxon>Osteoglossocephala</taxon>
        <taxon>Osteoglossomorpha</taxon>
        <taxon>Osteoglossiformes</taxon>
        <taxon>Mormyridae</taxon>
        <taxon>Paramormyrops</taxon>
    </lineage>
</organism>
<dbReference type="STRING" id="1676925.ENSPKIP00000016736"/>
<keyword evidence="4" id="KW-0138">CF(0)</keyword>
<dbReference type="GO" id="GO:0005743">
    <property type="term" value="C:mitochondrial inner membrane"/>
    <property type="evidence" value="ECO:0007669"/>
    <property type="project" value="UniProtKB-SubCell"/>
</dbReference>
<dbReference type="GO" id="GO:0015986">
    <property type="term" value="P:proton motive force-driven ATP synthesis"/>
    <property type="evidence" value="ECO:0007669"/>
    <property type="project" value="InterPro"/>
</dbReference>
<sequence>MGVSEGFLGVNTMMSVLHSCLTRAGHSVSSQSAALWFILPLPRRLASLPEKPATIDWSYYRRAVAKSGLVDEFEKKFAALKVPEPVDTQTSKIGTQEQEASKSAVAYIQESKARIDVYEKELEKFKNMIPYDQMTIEDLNSVFPETKLDKVKHPYWPHKPIAEL</sequence>
<dbReference type="Proteomes" id="UP000261540">
    <property type="component" value="Unplaced"/>
</dbReference>
<dbReference type="GeneTree" id="ENSGT00390000003582"/>
<dbReference type="AlphaFoldDB" id="A0A3B3RGD3"/>
<dbReference type="Ensembl" id="ENSPKIT00000041233.1">
    <property type="protein sequence ID" value="ENSPKIP00000016736.1"/>
    <property type="gene ID" value="ENSPKIG00000002926.1"/>
</dbReference>
<keyword evidence="5" id="KW-0375">Hydrogen ion transport</keyword>